<feature type="compositionally biased region" description="Basic and acidic residues" evidence="1">
    <location>
        <begin position="225"/>
        <end position="235"/>
    </location>
</feature>
<feature type="compositionally biased region" description="Basic and acidic residues" evidence="1">
    <location>
        <begin position="311"/>
        <end position="322"/>
    </location>
</feature>
<evidence type="ECO:0008006" key="4">
    <source>
        <dbReference type="Google" id="ProtNLM"/>
    </source>
</evidence>
<evidence type="ECO:0000313" key="2">
    <source>
        <dbReference type="EMBL" id="MFC0313633.1"/>
    </source>
</evidence>
<feature type="compositionally biased region" description="Basic and acidic residues" evidence="1">
    <location>
        <begin position="188"/>
        <end position="199"/>
    </location>
</feature>
<feature type="compositionally biased region" description="Low complexity" evidence="1">
    <location>
        <begin position="299"/>
        <end position="308"/>
    </location>
</feature>
<keyword evidence="3" id="KW-1185">Reference proteome</keyword>
<organism evidence="2 3">
    <name type="scientific">Gordonia phosphorivorans</name>
    <dbReference type="NCBI Taxonomy" id="1056982"/>
    <lineage>
        <taxon>Bacteria</taxon>
        <taxon>Bacillati</taxon>
        <taxon>Actinomycetota</taxon>
        <taxon>Actinomycetes</taxon>
        <taxon>Mycobacteriales</taxon>
        <taxon>Gordoniaceae</taxon>
        <taxon>Gordonia</taxon>
    </lineage>
</organism>
<reference evidence="2 3" key="1">
    <citation type="submission" date="2024-09" db="EMBL/GenBank/DDBJ databases">
        <authorList>
            <person name="Sun Q."/>
            <person name="Mori K."/>
        </authorList>
    </citation>
    <scope>NUCLEOTIDE SEQUENCE [LARGE SCALE GENOMIC DNA]</scope>
    <source>
        <strain evidence="2 3">CCM 7957</strain>
    </source>
</reference>
<feature type="compositionally biased region" description="Low complexity" evidence="1">
    <location>
        <begin position="253"/>
        <end position="275"/>
    </location>
</feature>
<dbReference type="EMBL" id="JBHLWV010000006">
    <property type="protein sequence ID" value="MFC0313633.1"/>
    <property type="molecule type" value="Genomic_DNA"/>
</dbReference>
<dbReference type="RefSeq" id="WP_382360170.1">
    <property type="nucleotide sequence ID" value="NZ_JBHLWV010000006.1"/>
</dbReference>
<feature type="region of interest" description="Disordered" evidence="1">
    <location>
        <begin position="182"/>
        <end position="204"/>
    </location>
</feature>
<proteinExistence type="predicted"/>
<evidence type="ECO:0000313" key="3">
    <source>
        <dbReference type="Proteomes" id="UP001589783"/>
    </source>
</evidence>
<comment type="caution">
    <text evidence="2">The sequence shown here is derived from an EMBL/GenBank/DDBJ whole genome shotgun (WGS) entry which is preliminary data.</text>
</comment>
<evidence type="ECO:0000256" key="1">
    <source>
        <dbReference type="SAM" id="MobiDB-lite"/>
    </source>
</evidence>
<accession>A0ABV6H6M9</accession>
<gene>
    <name evidence="2" type="ORF">ACFFJD_02040</name>
</gene>
<dbReference type="Proteomes" id="UP001589783">
    <property type="component" value="Unassembled WGS sequence"/>
</dbReference>
<protein>
    <recommendedName>
        <fullName evidence="4">DUF222 domain-containing protein</fullName>
    </recommendedName>
</protein>
<feature type="compositionally biased region" description="Basic residues" evidence="1">
    <location>
        <begin position="289"/>
        <end position="298"/>
    </location>
</feature>
<feature type="region of interest" description="Disordered" evidence="1">
    <location>
        <begin position="225"/>
        <end position="336"/>
    </location>
</feature>
<name>A0ABV6H6M9_9ACTN</name>
<sequence length="351" mass="38359">MCRPKPGPRCPSCQNRALASISGRLERLAATLNDTPPGPARVRMEARARDLARQVACRRADLYATAAFQREQSAELGDLLAVNPKDPKAAALAAQLLEGRILELRRREQARAMPPTPDDPAAHPYYRELGDARFDLAHAQLRMDMTRTTAEWQVWQKRHHDSAQRAALAAARMEAVAAGGTDGWTSLSREEQQRRRDLAAADPTLATPVAPRRWKDVVDEAQDVLDGHTPVREPLDASGYPPFGDAHTAGTQPAADTSSPPDSTPATEPAPASPTGRNTPEPRTVKAQAARRTRRRRSTATSFRSLRTGSRRLEAGARRADSEIDSSLPSSSAHPGVFDLTLLDYLIEKVK</sequence>